<feature type="region of interest" description="Disordered" evidence="1">
    <location>
        <begin position="37"/>
        <end position="59"/>
    </location>
</feature>
<comment type="caution">
    <text evidence="2">The sequence shown here is derived from an EMBL/GenBank/DDBJ whole genome shotgun (WGS) entry which is preliminary data.</text>
</comment>
<accession>A0A8G2E029</accession>
<dbReference type="GeneID" id="97271820"/>
<dbReference type="EMBL" id="PKLL01000033">
    <property type="protein sequence ID" value="RZE15439.1"/>
    <property type="molecule type" value="Genomic_DNA"/>
</dbReference>
<protein>
    <submittedName>
        <fullName evidence="2">Uncharacterized protein</fullName>
    </submittedName>
</protein>
<dbReference type="AlphaFoldDB" id="A0A8G2E029"/>
<sequence length="113" mass="12167">MEHTASTVLQAVLDRHGAHCACRGACGKTHGRDGVCRRPEQFGRPPLSAGPYPPRPTDRQNIAVPAADLVPWCGPCWRRALDTVRAAAAAERRERLEALQEGLFADGELEGAA</sequence>
<gene>
    <name evidence="2" type="ORF">C0Q92_30770</name>
</gene>
<evidence type="ECO:0000313" key="3">
    <source>
        <dbReference type="Proteomes" id="UP000292693"/>
    </source>
</evidence>
<proteinExistence type="predicted"/>
<name>A0A8G2E029_9ACTN</name>
<evidence type="ECO:0000313" key="2">
    <source>
        <dbReference type="EMBL" id="RZE15439.1"/>
    </source>
</evidence>
<evidence type="ECO:0000256" key="1">
    <source>
        <dbReference type="SAM" id="MobiDB-lite"/>
    </source>
</evidence>
<organism evidence="2 3">
    <name type="scientific">Streptomyces albidoflavus</name>
    <dbReference type="NCBI Taxonomy" id="1886"/>
    <lineage>
        <taxon>Bacteria</taxon>
        <taxon>Bacillati</taxon>
        <taxon>Actinomycetota</taxon>
        <taxon>Actinomycetes</taxon>
        <taxon>Kitasatosporales</taxon>
        <taxon>Streptomycetaceae</taxon>
        <taxon>Streptomyces</taxon>
        <taxon>Streptomyces albidoflavus group</taxon>
    </lineage>
</organism>
<dbReference type="RefSeq" id="WP_129805982.1">
    <property type="nucleotide sequence ID" value="NZ_CP108648.1"/>
</dbReference>
<dbReference type="Proteomes" id="UP000292693">
    <property type="component" value="Unassembled WGS sequence"/>
</dbReference>
<reference evidence="2 3" key="1">
    <citation type="submission" date="2017-12" db="EMBL/GenBank/DDBJ databases">
        <title>Population genomics insights into the ecological differentiation and adaptive evolution in streptomycetes.</title>
        <authorList>
            <person name="Li Y."/>
            <person name="Huang Y."/>
        </authorList>
    </citation>
    <scope>NUCLEOTIDE SEQUENCE [LARGE SCALE GENOMIC DNA]</scope>
    <source>
        <strain evidence="2 3">NBRC 100770</strain>
    </source>
</reference>